<proteinExistence type="predicted"/>
<dbReference type="RefSeq" id="WP_106380606.1">
    <property type="nucleotide sequence ID" value="NZ_NIGF01000014.1"/>
</dbReference>
<comment type="caution">
    <text evidence="2">The sequence shown here is derived from an EMBL/GenBank/DDBJ whole genome shotgun (WGS) entry which is preliminary data.</text>
</comment>
<organism evidence="2 3">
    <name type="scientific">Abditibacterium utsteinense</name>
    <dbReference type="NCBI Taxonomy" id="1960156"/>
    <lineage>
        <taxon>Bacteria</taxon>
        <taxon>Pseudomonadati</taxon>
        <taxon>Abditibacteriota</taxon>
        <taxon>Abditibacteriia</taxon>
        <taxon>Abditibacteriales</taxon>
        <taxon>Abditibacteriaceae</taxon>
        <taxon>Abditibacterium</taxon>
    </lineage>
</organism>
<feature type="transmembrane region" description="Helical" evidence="1">
    <location>
        <begin position="99"/>
        <end position="118"/>
    </location>
</feature>
<dbReference type="InterPro" id="IPR010406">
    <property type="entry name" value="DUF1003"/>
</dbReference>
<keyword evidence="1" id="KW-0812">Transmembrane</keyword>
<keyword evidence="1" id="KW-0472">Membrane</keyword>
<dbReference type="InParanoid" id="A0A2S8SQV3"/>
<evidence type="ECO:0000313" key="2">
    <source>
        <dbReference type="EMBL" id="PQV63191.1"/>
    </source>
</evidence>
<dbReference type="EMBL" id="NIGF01000014">
    <property type="protein sequence ID" value="PQV63191.1"/>
    <property type="molecule type" value="Genomic_DNA"/>
</dbReference>
<dbReference type="PANTHER" id="PTHR41386:SF1">
    <property type="entry name" value="MEMBRANE PROTEIN"/>
    <property type="match status" value="1"/>
</dbReference>
<name>A0A2S8SQV3_9BACT</name>
<dbReference type="Proteomes" id="UP000237684">
    <property type="component" value="Unassembled WGS sequence"/>
</dbReference>
<evidence type="ECO:0000256" key="1">
    <source>
        <dbReference type="SAM" id="Phobius"/>
    </source>
</evidence>
<gene>
    <name evidence="2" type="ORF">B1R32_11416</name>
</gene>
<feature type="transmembrane region" description="Helical" evidence="1">
    <location>
        <begin position="58"/>
        <end position="79"/>
    </location>
</feature>
<dbReference type="Pfam" id="PF06210">
    <property type="entry name" value="DUF1003"/>
    <property type="match status" value="1"/>
</dbReference>
<keyword evidence="1" id="KW-1133">Transmembrane helix</keyword>
<accession>A0A2S8SQV3</accession>
<evidence type="ECO:0000313" key="3">
    <source>
        <dbReference type="Proteomes" id="UP000237684"/>
    </source>
</evidence>
<reference evidence="2 3" key="1">
    <citation type="journal article" date="2018" name="Syst. Appl. Microbiol.">
        <title>Abditibacterium utsteinense sp. nov., the first cultivated member of candidate phylum FBP, isolated from ice-free Antarctic soil samples.</title>
        <authorList>
            <person name="Tahon G."/>
            <person name="Tytgat B."/>
            <person name="Lebbe L."/>
            <person name="Carlier A."/>
            <person name="Willems A."/>
        </authorList>
    </citation>
    <scope>NUCLEOTIDE SEQUENCE [LARGE SCALE GENOMIC DNA]</scope>
    <source>
        <strain evidence="2 3">LMG 29911</strain>
    </source>
</reference>
<dbReference type="AlphaFoldDB" id="A0A2S8SQV3"/>
<protein>
    <submittedName>
        <fullName evidence="2">Putative membrane protein</fullName>
    </submittedName>
</protein>
<sequence length="181" mass="20976">MADQIHQLTEQFRATCTQLGQSEQLVLQKMKQRLHVSRDTNAQFDAELTFGQRAADKIAAFGGSWPFIFLFFGLLLFWIALNSLVLSRWGKPFDPYPYILLNLFLSMLASLQAPVIMMSQNRQSIKDRIDAAHDYEVNLKAELEILALHEKLDSLRDKQWQELVSMQREQIALLTELLHKK</sequence>
<dbReference type="PANTHER" id="PTHR41386">
    <property type="entry name" value="INTEGRAL MEMBRANE PROTEIN-RELATED"/>
    <property type="match status" value="1"/>
</dbReference>
<dbReference type="OrthoDB" id="9795736at2"/>
<keyword evidence="3" id="KW-1185">Reference proteome</keyword>